<evidence type="ECO:0000313" key="1">
    <source>
        <dbReference type="EMBL" id="KAK0480336.1"/>
    </source>
</evidence>
<protein>
    <submittedName>
        <fullName evidence="1">Uncharacterized protein</fullName>
    </submittedName>
</protein>
<reference evidence="1" key="1">
    <citation type="submission" date="2023-06" db="EMBL/GenBank/DDBJ databases">
        <authorList>
            <consortium name="Lawrence Berkeley National Laboratory"/>
            <person name="Ahrendt S."/>
            <person name="Sahu N."/>
            <person name="Indic B."/>
            <person name="Wong-Bajracharya J."/>
            <person name="Merenyi Z."/>
            <person name="Ke H.-M."/>
            <person name="Monk M."/>
            <person name="Kocsube S."/>
            <person name="Drula E."/>
            <person name="Lipzen A."/>
            <person name="Balint B."/>
            <person name="Henrissat B."/>
            <person name="Andreopoulos B."/>
            <person name="Martin F.M."/>
            <person name="Harder C.B."/>
            <person name="Rigling D."/>
            <person name="Ford K.L."/>
            <person name="Foster G.D."/>
            <person name="Pangilinan J."/>
            <person name="Papanicolaou A."/>
            <person name="Barry K."/>
            <person name="LaButti K."/>
            <person name="Viragh M."/>
            <person name="Koriabine M."/>
            <person name="Yan M."/>
            <person name="Riley R."/>
            <person name="Champramary S."/>
            <person name="Plett K.L."/>
            <person name="Tsai I.J."/>
            <person name="Slot J."/>
            <person name="Sipos G."/>
            <person name="Plett J."/>
            <person name="Nagy L.G."/>
            <person name="Grigoriev I.V."/>
        </authorList>
    </citation>
    <scope>NUCLEOTIDE SEQUENCE</scope>
    <source>
        <strain evidence="1">ICMP 16352</strain>
    </source>
</reference>
<comment type="caution">
    <text evidence="1">The sequence shown here is derived from an EMBL/GenBank/DDBJ whole genome shotgun (WGS) entry which is preliminary data.</text>
</comment>
<name>A0AA39PAN7_9AGAR</name>
<gene>
    <name evidence="1" type="ORF">IW261DRAFT_129109</name>
</gene>
<sequence length="106" mass="12274">MIRGLHLWGSRMGRHRFRLTPLILSRLLPRSRGTASSPLTHYYSEDIRYLDELAKMRGCQRTTLRLRSHPASMTAFSSIQKSACEVNPKERSNRCRAQLISSLWCV</sequence>
<keyword evidence="2" id="KW-1185">Reference proteome</keyword>
<evidence type="ECO:0000313" key="2">
    <source>
        <dbReference type="Proteomes" id="UP001175227"/>
    </source>
</evidence>
<dbReference type="EMBL" id="JAUEPR010000010">
    <property type="protein sequence ID" value="KAK0480336.1"/>
    <property type="molecule type" value="Genomic_DNA"/>
</dbReference>
<dbReference type="Proteomes" id="UP001175227">
    <property type="component" value="Unassembled WGS sequence"/>
</dbReference>
<organism evidence="1 2">
    <name type="scientific">Armillaria novae-zelandiae</name>
    <dbReference type="NCBI Taxonomy" id="153914"/>
    <lineage>
        <taxon>Eukaryota</taxon>
        <taxon>Fungi</taxon>
        <taxon>Dikarya</taxon>
        <taxon>Basidiomycota</taxon>
        <taxon>Agaricomycotina</taxon>
        <taxon>Agaricomycetes</taxon>
        <taxon>Agaricomycetidae</taxon>
        <taxon>Agaricales</taxon>
        <taxon>Marasmiineae</taxon>
        <taxon>Physalacriaceae</taxon>
        <taxon>Armillaria</taxon>
    </lineage>
</organism>
<accession>A0AA39PAN7</accession>
<proteinExistence type="predicted"/>
<dbReference type="AlphaFoldDB" id="A0AA39PAN7"/>